<evidence type="ECO:0000256" key="8">
    <source>
        <dbReference type="ARBA" id="ARBA00023306"/>
    </source>
</evidence>
<protein>
    <submittedName>
        <fullName evidence="12">Uncharacterized protein LOC103493030 isoform X1</fullName>
    </submittedName>
</protein>
<dbReference type="GeneID" id="103493030"/>
<evidence type="ECO:0000313" key="11">
    <source>
        <dbReference type="Proteomes" id="UP001652600"/>
    </source>
</evidence>
<evidence type="ECO:0000256" key="1">
    <source>
        <dbReference type="ARBA" id="ARBA00004123"/>
    </source>
</evidence>
<keyword evidence="10" id="KW-0175">Coiled coil</keyword>
<keyword evidence="8" id="KW-0131">Cell cycle</keyword>
<evidence type="ECO:0000256" key="5">
    <source>
        <dbReference type="ARBA" id="ARBA00022776"/>
    </source>
</evidence>
<keyword evidence="4" id="KW-0132">Cell division</keyword>
<evidence type="ECO:0000256" key="4">
    <source>
        <dbReference type="ARBA" id="ARBA00022618"/>
    </source>
</evidence>
<dbReference type="PANTHER" id="PTHR15459">
    <property type="entry name" value="POLYAMINE-MODULATED FACTOR 1"/>
    <property type="match status" value="1"/>
</dbReference>
<keyword evidence="11" id="KW-1185">Reference proteome</keyword>
<evidence type="ECO:0000256" key="2">
    <source>
        <dbReference type="ARBA" id="ARBA00004629"/>
    </source>
</evidence>
<evidence type="ECO:0000256" key="7">
    <source>
        <dbReference type="ARBA" id="ARBA00023242"/>
    </source>
</evidence>
<proteinExistence type="predicted"/>
<keyword evidence="9" id="KW-0137">Centromere</keyword>
<evidence type="ECO:0000256" key="6">
    <source>
        <dbReference type="ARBA" id="ARBA00022838"/>
    </source>
</evidence>
<organism evidence="11 12">
    <name type="scientific">Cucumis melo</name>
    <name type="common">Muskmelon</name>
    <dbReference type="NCBI Taxonomy" id="3656"/>
    <lineage>
        <taxon>Eukaryota</taxon>
        <taxon>Viridiplantae</taxon>
        <taxon>Streptophyta</taxon>
        <taxon>Embryophyta</taxon>
        <taxon>Tracheophyta</taxon>
        <taxon>Spermatophyta</taxon>
        <taxon>Magnoliopsida</taxon>
        <taxon>eudicotyledons</taxon>
        <taxon>Gunneridae</taxon>
        <taxon>Pentapetalae</taxon>
        <taxon>rosids</taxon>
        <taxon>fabids</taxon>
        <taxon>Cucurbitales</taxon>
        <taxon>Cucurbitaceae</taxon>
        <taxon>Benincaseae</taxon>
        <taxon>Cucumis</taxon>
    </lineage>
</organism>
<evidence type="ECO:0000256" key="9">
    <source>
        <dbReference type="ARBA" id="ARBA00023328"/>
    </source>
</evidence>
<accession>A0ABM3KZ21</accession>
<evidence type="ECO:0000313" key="12">
    <source>
        <dbReference type="RefSeq" id="XP_050943028.1"/>
    </source>
</evidence>
<comment type="subcellular location">
    <subcellularLocation>
        <location evidence="2">Chromosome</location>
        <location evidence="2">Centromere</location>
        <location evidence="2">Kinetochore</location>
    </subcellularLocation>
    <subcellularLocation>
        <location evidence="1">Nucleus</location>
    </subcellularLocation>
</comment>
<gene>
    <name evidence="12" type="primary">LOC103493030</name>
</gene>
<dbReference type="Proteomes" id="UP001652600">
    <property type="component" value="Chromosome 7"/>
</dbReference>
<evidence type="ECO:0000256" key="10">
    <source>
        <dbReference type="SAM" id="Coils"/>
    </source>
</evidence>
<keyword evidence="5" id="KW-0498">Mitosis</keyword>
<reference evidence="12" key="1">
    <citation type="submission" date="2025-08" db="UniProtKB">
        <authorList>
            <consortium name="RefSeq"/>
        </authorList>
    </citation>
    <scope>IDENTIFICATION</scope>
    <source>
        <tissue evidence="12">Stem</tissue>
    </source>
</reference>
<feature type="coiled-coil region" evidence="10">
    <location>
        <begin position="127"/>
        <end position="154"/>
    </location>
</feature>
<dbReference type="PANTHER" id="PTHR15459:SF3">
    <property type="entry name" value="POLYAMINE-MODULATED FACTOR 1"/>
    <property type="match status" value="1"/>
</dbReference>
<sequence>MGKKHEIDTPVTSRQIDLKKSFKLAVRSLLTSCSREEFRECFSRFTTAEQDYLHRLFIQVITSLHGNIEDEFESLCVETQVMLLFLSTYYAQVGLVLDNVEQLLEEQDLDPLYSKKTNIVEISNFLSMKKMEEIQHLKDMLKTAEEQNRVIQGRIDVLRKGVQDASGMADAVKKLRSECRSYGTDGVNETLDILN</sequence>
<name>A0ABM3KZ21_CUCME</name>
<dbReference type="RefSeq" id="XP_050943028.1">
    <property type="nucleotide sequence ID" value="XM_051087071.1"/>
</dbReference>
<dbReference type="InterPro" id="IPR007128">
    <property type="entry name" value="PMF1/Nnf1"/>
</dbReference>
<keyword evidence="7" id="KW-0539">Nucleus</keyword>
<keyword evidence="3" id="KW-0158">Chromosome</keyword>
<evidence type="ECO:0000256" key="3">
    <source>
        <dbReference type="ARBA" id="ARBA00022454"/>
    </source>
</evidence>
<keyword evidence="6" id="KW-0995">Kinetochore</keyword>